<proteinExistence type="predicted"/>
<evidence type="ECO:0000256" key="1">
    <source>
        <dbReference type="SAM" id="MobiDB-lite"/>
    </source>
</evidence>
<accession>A0A378TEQ4</accession>
<feature type="region of interest" description="Disordered" evidence="1">
    <location>
        <begin position="86"/>
        <end position="139"/>
    </location>
</feature>
<reference evidence="2 3" key="1">
    <citation type="submission" date="2018-06" db="EMBL/GenBank/DDBJ databases">
        <authorList>
            <consortium name="Pathogen Informatics"/>
            <person name="Doyle S."/>
        </authorList>
    </citation>
    <scope>NUCLEOTIDE SEQUENCE [LARGE SCALE GENOMIC DNA]</scope>
    <source>
        <strain evidence="2 3">NCTC10821</strain>
    </source>
</reference>
<dbReference type="Proteomes" id="UP000254978">
    <property type="component" value="Unassembled WGS sequence"/>
</dbReference>
<feature type="compositionally biased region" description="Basic and acidic residues" evidence="1">
    <location>
        <begin position="113"/>
        <end position="127"/>
    </location>
</feature>
<dbReference type="RefSeq" id="WP_115278621.1">
    <property type="nucleotide sequence ID" value="NZ_UGQT01000001.1"/>
</dbReference>
<dbReference type="AlphaFoldDB" id="A0A378TEQ4"/>
<dbReference type="EMBL" id="UGQT01000001">
    <property type="protein sequence ID" value="STZ58994.1"/>
    <property type="molecule type" value="Genomic_DNA"/>
</dbReference>
<sequence>MRRWLDQIANAIETEHAARLRSADRLLGSPDAATETPQQHVDFRSLHVVELEVLHGVLRGPASEPGSGGRWLTKLLALAERELDRREAAQDAFAPDDPNAALHRAQAAAMDAEIERERQASRPESDLSRLPSWREASGG</sequence>
<keyword evidence="3" id="KW-1185">Reference proteome</keyword>
<organism evidence="2 3">
    <name type="scientific">Mycolicibacterium tokaiense</name>
    <dbReference type="NCBI Taxonomy" id="39695"/>
    <lineage>
        <taxon>Bacteria</taxon>
        <taxon>Bacillati</taxon>
        <taxon>Actinomycetota</taxon>
        <taxon>Actinomycetes</taxon>
        <taxon>Mycobacteriales</taxon>
        <taxon>Mycobacteriaceae</taxon>
        <taxon>Mycolicibacterium</taxon>
    </lineage>
</organism>
<name>A0A378TEQ4_9MYCO</name>
<evidence type="ECO:0000313" key="3">
    <source>
        <dbReference type="Proteomes" id="UP000254978"/>
    </source>
</evidence>
<protein>
    <submittedName>
        <fullName evidence="2">Uncharacterized protein</fullName>
    </submittedName>
</protein>
<gene>
    <name evidence="2" type="ORF">NCTC10821_02516</name>
</gene>
<evidence type="ECO:0000313" key="2">
    <source>
        <dbReference type="EMBL" id="STZ58994.1"/>
    </source>
</evidence>